<dbReference type="AlphaFoldDB" id="A0A6G8FGR5"/>
<keyword evidence="2" id="KW-1185">Reference proteome</keyword>
<dbReference type="RefSeq" id="WP_166321737.1">
    <property type="nucleotide sequence ID" value="NZ_CP049934.1"/>
</dbReference>
<dbReference type="Proteomes" id="UP000501387">
    <property type="component" value="Chromosome"/>
</dbReference>
<gene>
    <name evidence="1" type="ORF">G7067_02560</name>
</gene>
<dbReference type="EMBL" id="CP049934">
    <property type="protein sequence ID" value="QIM15545.1"/>
    <property type="molecule type" value="Genomic_DNA"/>
</dbReference>
<sequence length="128" mass="14326">MADSPQVSPYGSARDLPSVQEMEQQLAAFKLFGILLPKEQRKQVKELEHEHRRITGLVDTFYALLGTRNWVFTGDLSLPAIEHVVDTDDAGAAEARLISYYKEDNRIAFPLRRDAAAHRLAPEGAHGL</sequence>
<dbReference type="KEGG" id="lins:G7067_02560"/>
<organism evidence="1 2">
    <name type="scientific">Leucobacter insecticola</name>
    <dbReference type="NCBI Taxonomy" id="2714934"/>
    <lineage>
        <taxon>Bacteria</taxon>
        <taxon>Bacillati</taxon>
        <taxon>Actinomycetota</taxon>
        <taxon>Actinomycetes</taxon>
        <taxon>Micrococcales</taxon>
        <taxon>Microbacteriaceae</taxon>
        <taxon>Leucobacter</taxon>
    </lineage>
</organism>
<evidence type="ECO:0000313" key="2">
    <source>
        <dbReference type="Proteomes" id="UP000501387"/>
    </source>
</evidence>
<proteinExistence type="predicted"/>
<protein>
    <submittedName>
        <fullName evidence="1">Uncharacterized protein</fullName>
    </submittedName>
</protein>
<reference evidence="1 2" key="1">
    <citation type="submission" date="2020-03" db="EMBL/GenBank/DDBJ databases">
        <title>Leucobacter sp. nov., isolated from beetles.</title>
        <authorList>
            <person name="Hyun D.-W."/>
            <person name="Bae J.-W."/>
        </authorList>
    </citation>
    <scope>NUCLEOTIDE SEQUENCE [LARGE SCALE GENOMIC DNA]</scope>
    <source>
        <strain evidence="1 2">HDW9B</strain>
    </source>
</reference>
<name>A0A6G8FGR5_9MICO</name>
<evidence type="ECO:0000313" key="1">
    <source>
        <dbReference type="EMBL" id="QIM15545.1"/>
    </source>
</evidence>
<accession>A0A6G8FGR5</accession>